<evidence type="ECO:0000313" key="7">
    <source>
        <dbReference type="Proteomes" id="UP000601108"/>
    </source>
</evidence>
<comment type="similarity">
    <text evidence="4">Belongs to the oxidoreductase MdaB family.</text>
</comment>
<organism evidence="6 7">
    <name type="scientific">Aquimarina muelleri</name>
    <dbReference type="NCBI Taxonomy" id="279356"/>
    <lineage>
        <taxon>Bacteria</taxon>
        <taxon>Pseudomonadati</taxon>
        <taxon>Bacteroidota</taxon>
        <taxon>Flavobacteriia</taxon>
        <taxon>Flavobacteriales</taxon>
        <taxon>Flavobacteriaceae</taxon>
        <taxon>Aquimarina</taxon>
    </lineage>
</organism>
<dbReference type="SUPFAM" id="SSF52218">
    <property type="entry name" value="Flavoproteins"/>
    <property type="match status" value="1"/>
</dbReference>
<dbReference type="EMBL" id="BMWS01000008">
    <property type="protein sequence ID" value="GGX14612.1"/>
    <property type="molecule type" value="Genomic_DNA"/>
</dbReference>
<dbReference type="PANTHER" id="PTHR46305:SF3">
    <property type="entry name" value="NADPH:QUINONE OXIDOREDUCTASE MDAB"/>
    <property type="match status" value="1"/>
</dbReference>
<dbReference type="RefSeq" id="WP_027411778.1">
    <property type="nucleotide sequence ID" value="NZ_BMWS01000008.1"/>
</dbReference>
<sequence>MKNILIINGWHSFSDSKGLFNTSLFNTTKNFFMRFDYYSIKETQIDKGYKIEEEVSKYVWADIIIYHTPVWWFSIPFKFKKYFDEILTAGYHNGIWTSDGRSSENPEINYGTGGLLQGKKYMLTTSWNAPKGAFTLPGEFFREMDSDQSVLSGFHAMNRYIGLDLIKSIPFYDIEKNADISRELQKYITFLDNEFKREENFIMEDEKRDS</sequence>
<evidence type="ECO:0000256" key="1">
    <source>
        <dbReference type="ARBA" id="ARBA00001974"/>
    </source>
</evidence>
<comment type="cofactor">
    <cofactor evidence="1">
        <name>FAD</name>
        <dbReference type="ChEBI" id="CHEBI:57692"/>
    </cofactor>
</comment>
<dbReference type="Pfam" id="PF02525">
    <property type="entry name" value="Flavodoxin_2"/>
    <property type="match status" value="1"/>
</dbReference>
<feature type="domain" description="Flavodoxin-like fold" evidence="5">
    <location>
        <begin position="2"/>
        <end position="187"/>
    </location>
</feature>
<protein>
    <submittedName>
        <fullName evidence="6">NADPH quinone reductase MdaB</fullName>
    </submittedName>
</protein>
<dbReference type="InterPro" id="IPR029039">
    <property type="entry name" value="Flavoprotein-like_sf"/>
</dbReference>
<evidence type="ECO:0000259" key="5">
    <source>
        <dbReference type="Pfam" id="PF02525"/>
    </source>
</evidence>
<evidence type="ECO:0000256" key="2">
    <source>
        <dbReference type="ARBA" id="ARBA00022630"/>
    </source>
</evidence>
<dbReference type="Proteomes" id="UP000601108">
    <property type="component" value="Unassembled WGS sequence"/>
</dbReference>
<dbReference type="Gene3D" id="3.40.50.360">
    <property type="match status" value="1"/>
</dbReference>
<accession>A0A918JVD4</accession>
<name>A0A918JVD4_9FLAO</name>
<dbReference type="InterPro" id="IPR052397">
    <property type="entry name" value="NADPH-QR_MdaB"/>
</dbReference>
<comment type="caution">
    <text evidence="6">The sequence shown here is derived from an EMBL/GenBank/DDBJ whole genome shotgun (WGS) entry which is preliminary data.</text>
</comment>
<evidence type="ECO:0000313" key="6">
    <source>
        <dbReference type="EMBL" id="GGX14612.1"/>
    </source>
</evidence>
<dbReference type="PANTHER" id="PTHR46305">
    <property type="match status" value="1"/>
</dbReference>
<keyword evidence="7" id="KW-1185">Reference proteome</keyword>
<dbReference type="AlphaFoldDB" id="A0A918JVD4"/>
<proteinExistence type="inferred from homology"/>
<gene>
    <name evidence="6" type="primary">mda66</name>
    <name evidence="6" type="ORF">GCM10007384_15260</name>
</gene>
<reference evidence="6 7" key="1">
    <citation type="journal article" date="2014" name="Int. J. Syst. Evol. Microbiol.">
        <title>Complete genome sequence of Corynebacterium casei LMG S-19264T (=DSM 44701T), isolated from a smear-ripened cheese.</title>
        <authorList>
            <consortium name="US DOE Joint Genome Institute (JGI-PGF)"/>
            <person name="Walter F."/>
            <person name="Albersmeier A."/>
            <person name="Kalinowski J."/>
            <person name="Ruckert C."/>
        </authorList>
    </citation>
    <scope>NUCLEOTIDE SEQUENCE [LARGE SCALE GENOMIC DNA]</scope>
    <source>
        <strain evidence="6 7">KCTC 12285</strain>
    </source>
</reference>
<keyword evidence="2" id="KW-0285">Flavoprotein</keyword>
<dbReference type="InterPro" id="IPR003680">
    <property type="entry name" value="Flavodoxin_fold"/>
</dbReference>
<keyword evidence="3" id="KW-0274">FAD</keyword>
<evidence type="ECO:0000256" key="3">
    <source>
        <dbReference type="ARBA" id="ARBA00022827"/>
    </source>
</evidence>
<evidence type="ECO:0000256" key="4">
    <source>
        <dbReference type="ARBA" id="ARBA00037981"/>
    </source>
</evidence>